<dbReference type="Proteomes" id="UP000034917">
    <property type="component" value="Unassembled WGS sequence"/>
</dbReference>
<reference evidence="2 3" key="1">
    <citation type="journal article" date="2015" name="Nature">
        <title>rRNA introns, odd ribosomes, and small enigmatic genomes across a large radiation of phyla.</title>
        <authorList>
            <person name="Brown C.T."/>
            <person name="Hug L.A."/>
            <person name="Thomas B.C."/>
            <person name="Sharon I."/>
            <person name="Castelle C.J."/>
            <person name="Singh A."/>
            <person name="Wilkins M.J."/>
            <person name="Williams K.H."/>
            <person name="Banfield J.F."/>
        </authorList>
    </citation>
    <scope>NUCLEOTIDE SEQUENCE [LARGE SCALE GENOMIC DNA]</scope>
</reference>
<gene>
    <name evidence="2" type="ORF">US40_C0013G0012</name>
</gene>
<proteinExistence type="predicted"/>
<keyword evidence="1" id="KW-0472">Membrane</keyword>
<sequence>MKKTPYIFITVLIVILFSLVGFRFGQNVEKTNEVINYFLSITPTKKPPTPTPIKYSEFKSKKWGLKFIYPDNLSIKESTNASEVFFEIKENKNK</sequence>
<protein>
    <submittedName>
        <fullName evidence="2">Uncharacterized protein</fullName>
    </submittedName>
</protein>
<dbReference type="AlphaFoldDB" id="A0A0G0GFQ8"/>
<keyword evidence="1" id="KW-1133">Transmembrane helix</keyword>
<dbReference type="EMBL" id="LBSV01000013">
    <property type="protein sequence ID" value="KKQ24880.1"/>
    <property type="molecule type" value="Genomic_DNA"/>
</dbReference>
<comment type="caution">
    <text evidence="2">The sequence shown here is derived from an EMBL/GenBank/DDBJ whole genome shotgun (WGS) entry which is preliminary data.</text>
</comment>
<organism evidence="2 3">
    <name type="scientific">Candidatus Roizmanbacteria bacterium GW2011_GWC2_37_13</name>
    <dbReference type="NCBI Taxonomy" id="1618486"/>
    <lineage>
        <taxon>Bacteria</taxon>
        <taxon>Candidatus Roizmaniibacteriota</taxon>
    </lineage>
</organism>
<accession>A0A0G0GFQ8</accession>
<feature type="transmembrane region" description="Helical" evidence="1">
    <location>
        <begin position="6"/>
        <end position="25"/>
    </location>
</feature>
<evidence type="ECO:0000313" key="3">
    <source>
        <dbReference type="Proteomes" id="UP000034917"/>
    </source>
</evidence>
<name>A0A0G0GFQ8_9BACT</name>
<keyword evidence="1" id="KW-0812">Transmembrane</keyword>
<evidence type="ECO:0000313" key="2">
    <source>
        <dbReference type="EMBL" id="KKQ24880.1"/>
    </source>
</evidence>
<evidence type="ECO:0000256" key="1">
    <source>
        <dbReference type="SAM" id="Phobius"/>
    </source>
</evidence>